<keyword evidence="8" id="KW-0413">Isomerase</keyword>
<dbReference type="PROSITE" id="PS51192">
    <property type="entry name" value="HELICASE_ATP_BIND_1"/>
    <property type="match status" value="1"/>
</dbReference>
<sequence length="593" mass="65587">MTTATALGMSALRDTLSQRFGLDAWRPGQERVITSVLAGRNTLAIMPTGAGKSLCYQLPALHLDGLTLVVSPLIALMKDQADKLEGAGIQSAQLNSALGVQAESLMLQRVEAMRDGIVFVTPERLADERFLQTLRSKVVALLVVDEAHCISQWGHDFRPAFLEIGTAIHALNRPPVLALTATATPRVIDDIRTQLGLDQLRVINTGLYRPNLHYAVQPVQGEDRKRAALIDRLRSSEGAGIVYCATVKSVDALHEALIRAGIDSTRYHGRLPARERDTSQDRFMSGQTRIMVATNAFGMGIDKADLRFIIHYQLPGSIEAYYQESGRAGRDGQPALCLLLFDSKDKQVQQFFLARRYPGVDELSSTWVALCRQTQNGRRATLKDLQQALPRLGVARLRVTLKLLEQASLIVRSEDGGHGLADREGDLLDFQKIADDYARRAERDQRVLEQMIAYAQSSLCRWGRLLEYFGVRADRKRCGHCDNCSRPDIRVDADMLRRAENDAAWRERKPVPSVRGDDSAEPVAAAAPPLAIGDRVRVSRYGQGRIVDLTDTHARVQLADGSSRVFLQSYLRPTTRPARPSATAAQGRPLSTV</sequence>
<keyword evidence="5 16" id="KW-0347">Helicase</keyword>
<reference evidence="16 17" key="1">
    <citation type="submission" date="2016-11" db="EMBL/GenBank/DDBJ databases">
        <authorList>
            <person name="Jaros S."/>
            <person name="Januszkiewicz K."/>
            <person name="Wedrychowicz H."/>
        </authorList>
    </citation>
    <scope>NUCLEOTIDE SEQUENCE [LARGE SCALE GENOMIC DNA]</scope>
    <source>
        <strain evidence="16 17">CGMCC 1.7049</strain>
    </source>
</reference>
<dbReference type="RefSeq" id="WP_072899624.1">
    <property type="nucleotide sequence ID" value="NZ_FQWZ01000010.1"/>
</dbReference>
<dbReference type="InterPro" id="IPR036388">
    <property type="entry name" value="WH-like_DNA-bd_sf"/>
</dbReference>
<dbReference type="GO" id="GO:0005737">
    <property type="term" value="C:cytoplasm"/>
    <property type="evidence" value="ECO:0007669"/>
    <property type="project" value="TreeGrafter"/>
</dbReference>
<dbReference type="InterPro" id="IPR011545">
    <property type="entry name" value="DEAD/DEAH_box_helicase_dom"/>
</dbReference>
<evidence type="ECO:0000313" key="16">
    <source>
        <dbReference type="EMBL" id="SHH35076.1"/>
    </source>
</evidence>
<dbReference type="EMBL" id="FQWZ01000010">
    <property type="protein sequence ID" value="SHH35076.1"/>
    <property type="molecule type" value="Genomic_DNA"/>
</dbReference>
<dbReference type="CDD" id="cd17920">
    <property type="entry name" value="DEXHc_RecQ"/>
    <property type="match status" value="1"/>
</dbReference>
<evidence type="ECO:0000256" key="12">
    <source>
        <dbReference type="ARBA" id="ARBA00044550"/>
    </source>
</evidence>
<keyword evidence="3" id="KW-0547">Nucleotide-binding</keyword>
<dbReference type="Pfam" id="PF00271">
    <property type="entry name" value="Helicase_C"/>
    <property type="match status" value="1"/>
</dbReference>
<feature type="region of interest" description="Disordered" evidence="13">
    <location>
        <begin position="571"/>
        <end position="593"/>
    </location>
</feature>
<dbReference type="PROSITE" id="PS00690">
    <property type="entry name" value="DEAH_ATP_HELICASE"/>
    <property type="match status" value="1"/>
</dbReference>
<dbReference type="CDD" id="cd18794">
    <property type="entry name" value="SF2_C_RecQ"/>
    <property type="match status" value="1"/>
</dbReference>
<dbReference type="Pfam" id="PF16124">
    <property type="entry name" value="RecQ_Zn_bind"/>
    <property type="match status" value="1"/>
</dbReference>
<dbReference type="PROSITE" id="PS51194">
    <property type="entry name" value="HELICASE_CTER"/>
    <property type="match status" value="1"/>
</dbReference>
<dbReference type="InterPro" id="IPR001650">
    <property type="entry name" value="Helicase_C-like"/>
</dbReference>
<dbReference type="InterPro" id="IPR004589">
    <property type="entry name" value="DNA_helicase_ATP-dep_RecQ"/>
</dbReference>
<gene>
    <name evidence="16" type="ORF">SAMN04488068_0028</name>
</gene>
<feature type="domain" description="Helicase C-terminal" evidence="15">
    <location>
        <begin position="225"/>
        <end position="393"/>
    </location>
</feature>
<dbReference type="GO" id="GO:0003677">
    <property type="term" value="F:DNA binding"/>
    <property type="evidence" value="ECO:0007669"/>
    <property type="project" value="UniProtKB-KW"/>
</dbReference>
<dbReference type="GO" id="GO:0016787">
    <property type="term" value="F:hydrolase activity"/>
    <property type="evidence" value="ECO:0007669"/>
    <property type="project" value="UniProtKB-KW"/>
</dbReference>
<evidence type="ECO:0000256" key="1">
    <source>
        <dbReference type="ARBA" id="ARBA00005446"/>
    </source>
</evidence>
<dbReference type="SMART" id="SM00487">
    <property type="entry name" value="DEXDc"/>
    <property type="match status" value="1"/>
</dbReference>
<dbReference type="GO" id="GO:0046872">
    <property type="term" value="F:metal ion binding"/>
    <property type="evidence" value="ECO:0007669"/>
    <property type="project" value="UniProtKB-KW"/>
</dbReference>
<dbReference type="Pfam" id="PF00270">
    <property type="entry name" value="DEAD"/>
    <property type="match status" value="1"/>
</dbReference>
<dbReference type="PANTHER" id="PTHR13710:SF105">
    <property type="entry name" value="ATP-DEPENDENT DNA HELICASE Q1"/>
    <property type="match status" value="1"/>
</dbReference>
<protein>
    <recommendedName>
        <fullName evidence="11">ATP-dependent DNA helicase RecQ</fullName>
        <ecNumber evidence="10">5.6.2.4</ecNumber>
    </recommendedName>
    <alternativeName>
        <fullName evidence="12">DNA 3'-5' helicase RecQ</fullName>
    </alternativeName>
</protein>
<dbReference type="Proteomes" id="UP000199758">
    <property type="component" value="Unassembled WGS sequence"/>
</dbReference>
<evidence type="ECO:0000313" key="17">
    <source>
        <dbReference type="Proteomes" id="UP000199758"/>
    </source>
</evidence>
<evidence type="ECO:0000256" key="8">
    <source>
        <dbReference type="ARBA" id="ARBA00023235"/>
    </source>
</evidence>
<dbReference type="GO" id="GO:0043590">
    <property type="term" value="C:bacterial nucleoid"/>
    <property type="evidence" value="ECO:0007669"/>
    <property type="project" value="TreeGrafter"/>
</dbReference>
<keyword evidence="17" id="KW-1185">Reference proteome</keyword>
<dbReference type="InterPro" id="IPR027417">
    <property type="entry name" value="P-loop_NTPase"/>
</dbReference>
<dbReference type="Gene3D" id="1.10.10.10">
    <property type="entry name" value="Winged helix-like DNA-binding domain superfamily/Winged helix DNA-binding domain"/>
    <property type="match status" value="1"/>
</dbReference>
<dbReference type="NCBIfam" id="TIGR00614">
    <property type="entry name" value="recQ_fam"/>
    <property type="match status" value="1"/>
</dbReference>
<name>A0A1M5S9A3_9GAMM</name>
<evidence type="ECO:0000256" key="10">
    <source>
        <dbReference type="ARBA" id="ARBA00034808"/>
    </source>
</evidence>
<dbReference type="AlphaFoldDB" id="A0A1M5S9A3"/>
<evidence type="ECO:0000256" key="7">
    <source>
        <dbReference type="ARBA" id="ARBA00023125"/>
    </source>
</evidence>
<evidence type="ECO:0000256" key="4">
    <source>
        <dbReference type="ARBA" id="ARBA00022801"/>
    </source>
</evidence>
<dbReference type="GO" id="GO:0005524">
    <property type="term" value="F:ATP binding"/>
    <property type="evidence" value="ECO:0007669"/>
    <property type="project" value="UniProtKB-KW"/>
</dbReference>
<evidence type="ECO:0000256" key="5">
    <source>
        <dbReference type="ARBA" id="ARBA00022806"/>
    </source>
</evidence>
<proteinExistence type="inferred from homology"/>
<dbReference type="Gene3D" id="3.40.50.300">
    <property type="entry name" value="P-loop containing nucleotide triphosphate hydrolases"/>
    <property type="match status" value="2"/>
</dbReference>
<dbReference type="SMART" id="SM00490">
    <property type="entry name" value="HELICc"/>
    <property type="match status" value="1"/>
</dbReference>
<organism evidence="16 17">
    <name type="scientific">Hydrocarboniphaga daqingensis</name>
    <dbReference type="NCBI Taxonomy" id="490188"/>
    <lineage>
        <taxon>Bacteria</taxon>
        <taxon>Pseudomonadati</taxon>
        <taxon>Pseudomonadota</taxon>
        <taxon>Gammaproteobacteria</taxon>
        <taxon>Nevskiales</taxon>
        <taxon>Nevskiaceae</taxon>
        <taxon>Hydrocarboniphaga</taxon>
    </lineage>
</organism>
<evidence type="ECO:0000259" key="14">
    <source>
        <dbReference type="PROSITE" id="PS51192"/>
    </source>
</evidence>
<accession>A0A1M5S9A3</accession>
<keyword evidence="7" id="KW-0238">DNA-binding</keyword>
<evidence type="ECO:0000256" key="6">
    <source>
        <dbReference type="ARBA" id="ARBA00022840"/>
    </source>
</evidence>
<dbReference type="InterPro" id="IPR014001">
    <property type="entry name" value="Helicase_ATP-bd"/>
</dbReference>
<comment type="catalytic activity">
    <reaction evidence="9">
        <text>Couples ATP hydrolysis with the unwinding of duplex DNA by translocating in the 3'-5' direction.</text>
        <dbReference type="EC" id="5.6.2.4"/>
    </reaction>
</comment>
<dbReference type="STRING" id="490188.SAMN04488068_0028"/>
<dbReference type="GO" id="GO:0006310">
    <property type="term" value="P:DNA recombination"/>
    <property type="evidence" value="ECO:0007669"/>
    <property type="project" value="InterPro"/>
</dbReference>
<dbReference type="InterPro" id="IPR032284">
    <property type="entry name" value="RecQ_Zn-bd"/>
</dbReference>
<evidence type="ECO:0000256" key="9">
    <source>
        <dbReference type="ARBA" id="ARBA00034617"/>
    </source>
</evidence>
<dbReference type="PANTHER" id="PTHR13710">
    <property type="entry name" value="DNA HELICASE RECQ FAMILY MEMBER"/>
    <property type="match status" value="1"/>
</dbReference>
<feature type="domain" description="Helicase ATP-binding" evidence="14">
    <location>
        <begin position="33"/>
        <end position="201"/>
    </location>
</feature>
<evidence type="ECO:0000256" key="3">
    <source>
        <dbReference type="ARBA" id="ARBA00022741"/>
    </source>
</evidence>
<evidence type="ECO:0000259" key="15">
    <source>
        <dbReference type="PROSITE" id="PS51194"/>
    </source>
</evidence>
<dbReference type="InterPro" id="IPR002464">
    <property type="entry name" value="DNA/RNA_helicase_DEAH_CS"/>
</dbReference>
<keyword evidence="2" id="KW-0479">Metal-binding</keyword>
<dbReference type="FunFam" id="3.40.50.300:FF:001389">
    <property type="entry name" value="ATP-dependent DNA helicase RecQ"/>
    <property type="match status" value="1"/>
</dbReference>
<dbReference type="GO" id="GO:0006281">
    <property type="term" value="P:DNA repair"/>
    <property type="evidence" value="ECO:0007669"/>
    <property type="project" value="TreeGrafter"/>
</dbReference>
<evidence type="ECO:0000256" key="13">
    <source>
        <dbReference type="SAM" id="MobiDB-lite"/>
    </source>
</evidence>
<dbReference type="GO" id="GO:0043138">
    <property type="term" value="F:3'-5' DNA helicase activity"/>
    <property type="evidence" value="ECO:0007669"/>
    <property type="project" value="UniProtKB-EC"/>
</dbReference>
<dbReference type="EC" id="5.6.2.4" evidence="10"/>
<evidence type="ECO:0000256" key="2">
    <source>
        <dbReference type="ARBA" id="ARBA00022723"/>
    </source>
</evidence>
<dbReference type="SUPFAM" id="SSF52540">
    <property type="entry name" value="P-loop containing nucleoside triphosphate hydrolases"/>
    <property type="match status" value="1"/>
</dbReference>
<keyword evidence="4" id="KW-0378">Hydrolase</keyword>
<dbReference type="GO" id="GO:0030894">
    <property type="term" value="C:replisome"/>
    <property type="evidence" value="ECO:0007669"/>
    <property type="project" value="TreeGrafter"/>
</dbReference>
<keyword evidence="6" id="KW-0067">ATP-binding</keyword>
<feature type="compositionally biased region" description="Low complexity" evidence="13">
    <location>
        <begin position="572"/>
        <end position="585"/>
    </location>
</feature>
<evidence type="ECO:0000256" key="11">
    <source>
        <dbReference type="ARBA" id="ARBA00044535"/>
    </source>
</evidence>
<dbReference type="GO" id="GO:0009378">
    <property type="term" value="F:four-way junction helicase activity"/>
    <property type="evidence" value="ECO:0007669"/>
    <property type="project" value="TreeGrafter"/>
</dbReference>
<comment type="similarity">
    <text evidence="1">Belongs to the helicase family. RecQ subfamily.</text>
</comment>